<dbReference type="EMBL" id="JBHUEQ010000015">
    <property type="protein sequence ID" value="MFD1745552.1"/>
    <property type="molecule type" value="Genomic_DNA"/>
</dbReference>
<protein>
    <submittedName>
        <fullName evidence="1">TIGR02588 family protein</fullName>
    </submittedName>
</protein>
<dbReference type="RefSeq" id="WP_377399429.1">
    <property type="nucleotide sequence ID" value="NZ_JBHUEQ010000015.1"/>
</dbReference>
<evidence type="ECO:0000313" key="1">
    <source>
        <dbReference type="EMBL" id="MFD1745552.1"/>
    </source>
</evidence>
<accession>A0ABW4M266</accession>
<proteinExistence type="predicted"/>
<gene>
    <name evidence="1" type="ORF">ACFSE1_08785</name>
</gene>
<evidence type="ECO:0000313" key="2">
    <source>
        <dbReference type="Proteomes" id="UP001597322"/>
    </source>
</evidence>
<organism evidence="1 2">
    <name type="scientific">Rhizobium helianthi</name>
    <dbReference type="NCBI Taxonomy" id="1132695"/>
    <lineage>
        <taxon>Bacteria</taxon>
        <taxon>Pseudomonadati</taxon>
        <taxon>Pseudomonadota</taxon>
        <taxon>Alphaproteobacteria</taxon>
        <taxon>Hyphomicrobiales</taxon>
        <taxon>Rhizobiaceae</taxon>
        <taxon>Rhizobium/Agrobacterium group</taxon>
        <taxon>Rhizobium</taxon>
    </lineage>
</organism>
<sequence>MTITNRQNKTHIEARDPAWIEWTTGCISGLLVLALIGWLTQEALTHDDAPPVLSAVVNHVVRVGDLYRTDFTLVNDGPTSAAAVKVVATLSRDGSTTEEADVTFDYAPGQSRNDGTVYFRQDPAGGTLVIRPSSFTEP</sequence>
<dbReference type="Proteomes" id="UP001597322">
    <property type="component" value="Unassembled WGS sequence"/>
</dbReference>
<dbReference type="InterPro" id="IPR013417">
    <property type="entry name" value="CHP02588"/>
</dbReference>
<dbReference type="NCBIfam" id="TIGR02588">
    <property type="entry name" value="TIGR02588 family protein"/>
    <property type="match status" value="1"/>
</dbReference>
<comment type="caution">
    <text evidence="1">The sequence shown here is derived from an EMBL/GenBank/DDBJ whole genome shotgun (WGS) entry which is preliminary data.</text>
</comment>
<reference evidence="2" key="1">
    <citation type="journal article" date="2019" name="Int. J. Syst. Evol. Microbiol.">
        <title>The Global Catalogue of Microorganisms (GCM) 10K type strain sequencing project: providing services to taxonomists for standard genome sequencing and annotation.</title>
        <authorList>
            <consortium name="The Broad Institute Genomics Platform"/>
            <consortium name="The Broad Institute Genome Sequencing Center for Infectious Disease"/>
            <person name="Wu L."/>
            <person name="Ma J."/>
        </authorList>
    </citation>
    <scope>NUCLEOTIDE SEQUENCE [LARGE SCALE GENOMIC DNA]</scope>
    <source>
        <strain evidence="2">CG52</strain>
    </source>
</reference>
<keyword evidence="2" id="KW-1185">Reference proteome</keyword>
<name>A0ABW4M266_9HYPH</name>